<dbReference type="Gene3D" id="1.10.10.10">
    <property type="entry name" value="Winged helix-like DNA-binding domain superfamily/Winged helix DNA-binding domain"/>
    <property type="match status" value="1"/>
</dbReference>
<feature type="domain" description="HTH marR-type" evidence="1">
    <location>
        <begin position="29"/>
        <end position="165"/>
    </location>
</feature>
<evidence type="ECO:0000313" key="3">
    <source>
        <dbReference type="Proteomes" id="UP000535437"/>
    </source>
</evidence>
<dbReference type="InterPro" id="IPR036390">
    <property type="entry name" value="WH_DNA-bd_sf"/>
</dbReference>
<dbReference type="InterPro" id="IPR000835">
    <property type="entry name" value="HTH_MarR-typ"/>
</dbReference>
<gene>
    <name evidence="2" type="ORF">HNR09_002582</name>
</gene>
<name>A0A7Z0GQ03_9MICC</name>
<evidence type="ECO:0000259" key="1">
    <source>
        <dbReference type="PROSITE" id="PS50995"/>
    </source>
</evidence>
<proteinExistence type="predicted"/>
<keyword evidence="3" id="KW-1185">Reference proteome</keyword>
<dbReference type="Proteomes" id="UP000535437">
    <property type="component" value="Unassembled WGS sequence"/>
</dbReference>
<dbReference type="PANTHER" id="PTHR33164">
    <property type="entry name" value="TRANSCRIPTIONAL REGULATOR, MARR FAMILY"/>
    <property type="match status" value="1"/>
</dbReference>
<dbReference type="InterPro" id="IPR039422">
    <property type="entry name" value="MarR/SlyA-like"/>
</dbReference>
<dbReference type="RefSeq" id="WP_179542429.1">
    <property type="nucleotide sequence ID" value="NZ_BAAALL010000001.1"/>
</dbReference>
<dbReference type="InterPro" id="IPR036388">
    <property type="entry name" value="WH-like_DNA-bd_sf"/>
</dbReference>
<dbReference type="GO" id="GO:0003677">
    <property type="term" value="F:DNA binding"/>
    <property type="evidence" value="ECO:0007669"/>
    <property type="project" value="UniProtKB-KW"/>
</dbReference>
<dbReference type="Pfam" id="PF12802">
    <property type="entry name" value="MarR_2"/>
    <property type="match status" value="1"/>
</dbReference>
<protein>
    <submittedName>
        <fullName evidence="2">DNA-binding MarR family transcriptional regulator</fullName>
    </submittedName>
</protein>
<comment type="caution">
    <text evidence="2">The sequence shown here is derived from an EMBL/GenBank/DDBJ whole genome shotgun (WGS) entry which is preliminary data.</text>
</comment>
<dbReference type="EMBL" id="JACCFY010000001">
    <property type="protein sequence ID" value="NYJ79171.1"/>
    <property type="molecule type" value="Genomic_DNA"/>
</dbReference>
<dbReference type="PANTHER" id="PTHR33164:SF99">
    <property type="entry name" value="MARR FAMILY REGULATORY PROTEIN"/>
    <property type="match status" value="1"/>
</dbReference>
<dbReference type="GO" id="GO:0006950">
    <property type="term" value="P:response to stress"/>
    <property type="evidence" value="ECO:0007669"/>
    <property type="project" value="TreeGrafter"/>
</dbReference>
<dbReference type="GO" id="GO:0003700">
    <property type="term" value="F:DNA-binding transcription factor activity"/>
    <property type="evidence" value="ECO:0007669"/>
    <property type="project" value="InterPro"/>
</dbReference>
<sequence>MTAIKGDDDQDSSAEALPAAQDLTGSSIKARAWRSFVETAATINVKMEKRLHATTGLRLTDYNLLLLLTEATGNQLRMGELAERMVFSPSRLSYQAKSLQARGLISRCADPTDRRGMTATLTEEGRRVFREASAVHAQHIRQIFHDSVDEDEAAALREICRKLLQTTEETELR</sequence>
<organism evidence="2 3">
    <name type="scientific">Nesterenkonia xinjiangensis</name>
    <dbReference type="NCBI Taxonomy" id="225327"/>
    <lineage>
        <taxon>Bacteria</taxon>
        <taxon>Bacillati</taxon>
        <taxon>Actinomycetota</taxon>
        <taxon>Actinomycetes</taxon>
        <taxon>Micrococcales</taxon>
        <taxon>Micrococcaceae</taxon>
        <taxon>Nesterenkonia</taxon>
    </lineage>
</organism>
<dbReference type="SUPFAM" id="SSF46785">
    <property type="entry name" value="Winged helix' DNA-binding domain"/>
    <property type="match status" value="1"/>
</dbReference>
<evidence type="ECO:0000313" key="2">
    <source>
        <dbReference type="EMBL" id="NYJ79171.1"/>
    </source>
</evidence>
<dbReference type="PROSITE" id="PS50995">
    <property type="entry name" value="HTH_MARR_2"/>
    <property type="match status" value="1"/>
</dbReference>
<dbReference type="SMART" id="SM00347">
    <property type="entry name" value="HTH_MARR"/>
    <property type="match status" value="1"/>
</dbReference>
<dbReference type="AlphaFoldDB" id="A0A7Z0GQ03"/>
<accession>A0A7Z0GQ03</accession>
<reference evidence="2 3" key="1">
    <citation type="submission" date="2020-07" db="EMBL/GenBank/DDBJ databases">
        <title>Sequencing the genomes of 1000 actinobacteria strains.</title>
        <authorList>
            <person name="Klenk H.-P."/>
        </authorList>
    </citation>
    <scope>NUCLEOTIDE SEQUENCE [LARGE SCALE GENOMIC DNA]</scope>
    <source>
        <strain evidence="2 3">DSM 15475</strain>
    </source>
</reference>
<dbReference type="PRINTS" id="PR00598">
    <property type="entry name" value="HTHMARR"/>
</dbReference>
<keyword evidence="2" id="KW-0238">DNA-binding</keyword>